<dbReference type="AlphaFoldDB" id="A0A0E9R600"/>
<name>A0A0E9R600_ANGAN</name>
<evidence type="ECO:0000313" key="1">
    <source>
        <dbReference type="EMBL" id="JAH23885.1"/>
    </source>
</evidence>
<dbReference type="EMBL" id="GBXM01084692">
    <property type="protein sequence ID" value="JAH23885.1"/>
    <property type="molecule type" value="Transcribed_RNA"/>
</dbReference>
<reference evidence="1" key="1">
    <citation type="submission" date="2014-11" db="EMBL/GenBank/DDBJ databases">
        <authorList>
            <person name="Amaro Gonzalez C."/>
        </authorList>
    </citation>
    <scope>NUCLEOTIDE SEQUENCE</scope>
</reference>
<sequence length="50" mass="5776">MSMEAQIHRTMESALPLPHNNVPGLNHLTGLCRHLYLCESEKWLTNSYTH</sequence>
<organism evidence="1">
    <name type="scientific">Anguilla anguilla</name>
    <name type="common">European freshwater eel</name>
    <name type="synonym">Muraena anguilla</name>
    <dbReference type="NCBI Taxonomy" id="7936"/>
    <lineage>
        <taxon>Eukaryota</taxon>
        <taxon>Metazoa</taxon>
        <taxon>Chordata</taxon>
        <taxon>Craniata</taxon>
        <taxon>Vertebrata</taxon>
        <taxon>Euteleostomi</taxon>
        <taxon>Actinopterygii</taxon>
        <taxon>Neopterygii</taxon>
        <taxon>Teleostei</taxon>
        <taxon>Anguilliformes</taxon>
        <taxon>Anguillidae</taxon>
        <taxon>Anguilla</taxon>
    </lineage>
</organism>
<proteinExistence type="predicted"/>
<protein>
    <submittedName>
        <fullName evidence="1">Uncharacterized protein</fullName>
    </submittedName>
</protein>
<reference evidence="1" key="2">
    <citation type="journal article" date="2015" name="Fish Shellfish Immunol.">
        <title>Early steps in the European eel (Anguilla anguilla)-Vibrio vulnificus interaction in the gills: Role of the RtxA13 toxin.</title>
        <authorList>
            <person name="Callol A."/>
            <person name="Pajuelo D."/>
            <person name="Ebbesson L."/>
            <person name="Teles M."/>
            <person name="MacKenzie S."/>
            <person name="Amaro C."/>
        </authorList>
    </citation>
    <scope>NUCLEOTIDE SEQUENCE</scope>
</reference>
<accession>A0A0E9R600</accession>